<evidence type="ECO:0000313" key="1">
    <source>
        <dbReference type="EMBL" id="KAJ8422669.1"/>
    </source>
</evidence>
<gene>
    <name evidence="1" type="ORF">Cgig2_004565</name>
</gene>
<proteinExistence type="predicted"/>
<organism evidence="1 2">
    <name type="scientific">Carnegiea gigantea</name>
    <dbReference type="NCBI Taxonomy" id="171969"/>
    <lineage>
        <taxon>Eukaryota</taxon>
        <taxon>Viridiplantae</taxon>
        <taxon>Streptophyta</taxon>
        <taxon>Embryophyta</taxon>
        <taxon>Tracheophyta</taxon>
        <taxon>Spermatophyta</taxon>
        <taxon>Magnoliopsida</taxon>
        <taxon>eudicotyledons</taxon>
        <taxon>Gunneridae</taxon>
        <taxon>Pentapetalae</taxon>
        <taxon>Caryophyllales</taxon>
        <taxon>Cactineae</taxon>
        <taxon>Cactaceae</taxon>
        <taxon>Cactoideae</taxon>
        <taxon>Echinocereeae</taxon>
        <taxon>Carnegiea</taxon>
    </lineage>
</organism>
<dbReference type="AlphaFoldDB" id="A0A9Q1GNF4"/>
<accession>A0A9Q1GNF4</accession>
<dbReference type="Proteomes" id="UP001153076">
    <property type="component" value="Unassembled WGS sequence"/>
</dbReference>
<protein>
    <submittedName>
        <fullName evidence="1">Uncharacterized protein</fullName>
    </submittedName>
</protein>
<reference evidence="1" key="1">
    <citation type="submission" date="2022-04" db="EMBL/GenBank/DDBJ databases">
        <title>Carnegiea gigantea Genome sequencing and assembly v2.</title>
        <authorList>
            <person name="Copetti D."/>
            <person name="Sanderson M.J."/>
            <person name="Burquez A."/>
            <person name="Wojciechowski M.F."/>
        </authorList>
    </citation>
    <scope>NUCLEOTIDE SEQUENCE</scope>
    <source>
        <strain evidence="1">SGP5-SGP5p</strain>
        <tissue evidence="1">Aerial part</tissue>
    </source>
</reference>
<name>A0A9Q1GNF4_9CARY</name>
<evidence type="ECO:0000313" key="2">
    <source>
        <dbReference type="Proteomes" id="UP001153076"/>
    </source>
</evidence>
<comment type="caution">
    <text evidence="1">The sequence shown here is derived from an EMBL/GenBank/DDBJ whole genome shotgun (WGS) entry which is preliminary data.</text>
</comment>
<sequence>MGLSNHTPMLMAFPHCLKHSLSFNFYDIIKNILKDLKKPLKQLNRDRFHDINYQQEYDPADISLYEEEHEVRTHYLFILQSSLSLMQQQSKTDCLDQELGPALAQEPGQVPRSGRLHCSKKQAADIAMDHDQEARPDTGTETRPSSWMRIWIQFPDLAL</sequence>
<dbReference type="EMBL" id="JAKOGI010002184">
    <property type="protein sequence ID" value="KAJ8422669.1"/>
    <property type="molecule type" value="Genomic_DNA"/>
</dbReference>
<keyword evidence="2" id="KW-1185">Reference proteome</keyword>